<feature type="domain" description="CinA C-terminal" evidence="1">
    <location>
        <begin position="9"/>
        <end position="157"/>
    </location>
</feature>
<dbReference type="SUPFAM" id="SSF142433">
    <property type="entry name" value="CinA-like"/>
    <property type="match status" value="1"/>
</dbReference>
<dbReference type="NCBIfam" id="TIGR00199">
    <property type="entry name" value="PncC_domain"/>
    <property type="match status" value="1"/>
</dbReference>
<dbReference type="Pfam" id="PF02464">
    <property type="entry name" value="CinA"/>
    <property type="match status" value="1"/>
</dbReference>
<dbReference type="InterPro" id="IPR036653">
    <property type="entry name" value="CinA-like_C"/>
</dbReference>
<organism evidence="2 3">
    <name type="scientific">Paenimyroides aestuarii</name>
    <dbReference type="NCBI Taxonomy" id="2968490"/>
    <lineage>
        <taxon>Bacteria</taxon>
        <taxon>Pseudomonadati</taxon>
        <taxon>Bacteroidota</taxon>
        <taxon>Flavobacteriia</taxon>
        <taxon>Flavobacteriales</taxon>
        <taxon>Flavobacteriaceae</taxon>
        <taxon>Paenimyroides</taxon>
    </lineage>
</organism>
<keyword evidence="3" id="KW-1185">Reference proteome</keyword>
<gene>
    <name evidence="2" type="ORF">NPX36_01610</name>
</gene>
<evidence type="ECO:0000259" key="1">
    <source>
        <dbReference type="Pfam" id="PF02464"/>
    </source>
</evidence>
<protein>
    <submittedName>
        <fullName evidence="2">CinA family protein</fullName>
    </submittedName>
</protein>
<proteinExistence type="predicted"/>
<dbReference type="EMBL" id="CP102382">
    <property type="protein sequence ID" value="UUV21776.1"/>
    <property type="molecule type" value="Genomic_DNA"/>
</dbReference>
<dbReference type="Gene3D" id="3.90.950.20">
    <property type="entry name" value="CinA-like"/>
    <property type="match status" value="1"/>
</dbReference>
<dbReference type="RefSeq" id="WP_257499696.1">
    <property type="nucleotide sequence ID" value="NZ_CP102382.1"/>
</dbReference>
<accession>A0ABY5NT83</accession>
<reference evidence="2 3" key="1">
    <citation type="submission" date="2022-08" db="EMBL/GenBank/DDBJ databases">
        <title>Myroides zhujiangensis sp. nov., a novel bacterium isolated from sediment in the Pearl River Estuary.</title>
        <authorList>
            <person name="Cui L."/>
        </authorList>
    </citation>
    <scope>NUCLEOTIDE SEQUENCE [LARGE SCALE GENOMIC DNA]</scope>
    <source>
        <strain evidence="2 3">SCSIO 72103</strain>
    </source>
</reference>
<evidence type="ECO:0000313" key="3">
    <source>
        <dbReference type="Proteomes" id="UP001317001"/>
    </source>
</evidence>
<dbReference type="Proteomes" id="UP001317001">
    <property type="component" value="Chromosome"/>
</dbReference>
<dbReference type="InterPro" id="IPR008136">
    <property type="entry name" value="CinA_C"/>
</dbReference>
<name>A0ABY5NT83_9FLAO</name>
<evidence type="ECO:0000313" key="2">
    <source>
        <dbReference type="EMBL" id="UUV21776.1"/>
    </source>
</evidence>
<sequence length="161" mass="17503">MTEISILKCSALIAEKNLKIAFAESATVGALSVAFGLTPYAGSIFLGSIVCYDADEKQTLLKIPKDLIDSFTPESSPVTYEMALSTKKLFKKADIIVAVTGLTKAGGSETEEKPVGTIFLSFIFEDRSVQIREIFEGNSHQIVQQTLAKVAEVIMDYLSKK</sequence>